<proteinExistence type="predicted"/>
<evidence type="ECO:0000313" key="2">
    <source>
        <dbReference type="Proteomes" id="UP000003452"/>
    </source>
</evidence>
<reference evidence="1 2" key="1">
    <citation type="submission" date="2008-08" db="EMBL/GenBank/DDBJ databases">
        <title>Draft genome sequence of Bacteroides plebeius (DSM 17135).</title>
        <authorList>
            <person name="Sudarsanam P."/>
            <person name="Ley R."/>
            <person name="Guruge J."/>
            <person name="Turnbaugh P.J."/>
            <person name="Mahowald M."/>
            <person name="Liep D."/>
            <person name="Gordon J."/>
        </authorList>
    </citation>
    <scope>NUCLEOTIDE SEQUENCE [LARGE SCALE GENOMIC DNA]</scope>
    <source>
        <strain evidence="2">DSM 17135 / JCM 12973 / M2</strain>
    </source>
</reference>
<dbReference type="HOGENOM" id="CLU_3180322_0_0_10"/>
<dbReference type="EMBL" id="ABQC02000011">
    <property type="protein sequence ID" value="EDY96872.1"/>
    <property type="molecule type" value="Genomic_DNA"/>
</dbReference>
<protein>
    <submittedName>
        <fullName evidence="1">Uncharacterized protein</fullName>
    </submittedName>
</protein>
<name>B5CVG7_PHOPM</name>
<organism evidence="1 2">
    <name type="scientific">Phocaeicola plebeius (strain DSM 17135 / JCM 12973 / CCUG 54634 / M2)</name>
    <name type="common">Bacteroides plebeius</name>
    <dbReference type="NCBI Taxonomy" id="484018"/>
    <lineage>
        <taxon>Bacteria</taxon>
        <taxon>Pseudomonadati</taxon>
        <taxon>Bacteroidota</taxon>
        <taxon>Bacteroidia</taxon>
        <taxon>Bacteroidales</taxon>
        <taxon>Bacteroidaceae</taxon>
        <taxon>Phocaeicola</taxon>
    </lineage>
</organism>
<accession>B5CVG7</accession>
<dbReference type="AlphaFoldDB" id="B5CVG7"/>
<reference evidence="1 2" key="2">
    <citation type="submission" date="2008-08" db="EMBL/GenBank/DDBJ databases">
        <authorList>
            <person name="Fulton L."/>
            <person name="Clifton S."/>
            <person name="Fulton B."/>
            <person name="Xu J."/>
            <person name="Minx P."/>
            <person name="Pepin K.H."/>
            <person name="Johnson M."/>
            <person name="Thiruvilangam P."/>
            <person name="Bhonagiri V."/>
            <person name="Nash W.E."/>
            <person name="Mardis E.R."/>
            <person name="Wilson R.K."/>
        </authorList>
    </citation>
    <scope>NUCLEOTIDE SEQUENCE [LARGE SCALE GENOMIC DNA]</scope>
    <source>
        <strain evidence="2">DSM 17135 / JCM 12973 / M2</strain>
    </source>
</reference>
<evidence type="ECO:0000313" key="1">
    <source>
        <dbReference type="EMBL" id="EDY96872.1"/>
    </source>
</evidence>
<sequence>MLIIEGFSFIVRIRGQKERGYFLKESFFAFVSCAKIVNSFSGGILF</sequence>
<comment type="caution">
    <text evidence="1">The sequence shown here is derived from an EMBL/GenBank/DDBJ whole genome shotgun (WGS) entry which is preliminary data.</text>
</comment>
<gene>
    <name evidence="1" type="ORF">BACPLE_00701</name>
</gene>
<dbReference type="Proteomes" id="UP000003452">
    <property type="component" value="Unassembled WGS sequence"/>
</dbReference>